<evidence type="ECO:0000256" key="3">
    <source>
        <dbReference type="ARBA" id="ARBA00022525"/>
    </source>
</evidence>
<reference evidence="8" key="1">
    <citation type="submission" date="2021-01" db="EMBL/GenBank/DDBJ databases">
        <authorList>
            <person name="Zahm M."/>
            <person name="Roques C."/>
            <person name="Cabau C."/>
            <person name="Klopp C."/>
            <person name="Donnadieu C."/>
            <person name="Jouanno E."/>
            <person name="Lampietro C."/>
            <person name="Louis A."/>
            <person name="Herpin A."/>
            <person name="Echchiki A."/>
            <person name="Berthelot C."/>
            <person name="Parey E."/>
            <person name="Roest-Crollius H."/>
            <person name="Braasch I."/>
            <person name="Postlethwait J."/>
            <person name="Bobe J."/>
            <person name="Montfort J."/>
            <person name="Bouchez O."/>
            <person name="Begum T."/>
            <person name="Mejri S."/>
            <person name="Adams A."/>
            <person name="Chen W.-J."/>
            <person name="Guiguen Y."/>
        </authorList>
    </citation>
    <scope>NUCLEOTIDE SEQUENCE</scope>
    <source>
        <strain evidence="8">YG-15Mar2019-1</strain>
        <tissue evidence="8">Brain</tissue>
    </source>
</reference>
<dbReference type="InterPro" id="IPR001894">
    <property type="entry name" value="Cathelicidin-like"/>
</dbReference>
<protein>
    <submittedName>
        <fullName evidence="8">Uncharacterized protein</fullName>
    </submittedName>
</protein>
<evidence type="ECO:0000256" key="2">
    <source>
        <dbReference type="ARBA" id="ARBA00005320"/>
    </source>
</evidence>
<keyword evidence="9" id="KW-1185">Reference proteome</keyword>
<proteinExistence type="inferred from homology"/>
<sequence length="151" mass="16636">MRNSAGSLLLLALAALVSITLAKSVFTFMDVLKAATVDFNQKSDEKNAFGPPKQSPLRSMSMFEPGQGSVMIKSITFTLKETVCPKSVDYLKEECVFKENGSLKMCSSTATILKSQPAEPASLTVSCREVTDPEERKKLSEPPSWAKYFNW</sequence>
<comment type="subcellular location">
    <subcellularLocation>
        <location evidence="1">Secreted</location>
    </subcellularLocation>
</comment>
<dbReference type="InterPro" id="IPR046350">
    <property type="entry name" value="Cystatin_sf"/>
</dbReference>
<keyword evidence="6" id="KW-1015">Disulfide bond</keyword>
<dbReference type="EMBL" id="JAFDVH010000024">
    <property type="protein sequence ID" value="KAG7455290.1"/>
    <property type="molecule type" value="Genomic_DNA"/>
</dbReference>
<dbReference type="Pfam" id="PF00666">
    <property type="entry name" value="Cathelicidins"/>
    <property type="match status" value="1"/>
</dbReference>
<dbReference type="InterPro" id="IPR018216">
    <property type="entry name" value="Cathelicidin_CS"/>
</dbReference>
<keyword evidence="4" id="KW-0929">Antimicrobial</keyword>
<evidence type="ECO:0000313" key="8">
    <source>
        <dbReference type="EMBL" id="KAG7455290.1"/>
    </source>
</evidence>
<keyword evidence="3" id="KW-0964">Secreted</keyword>
<dbReference type="PROSITE" id="PS00947">
    <property type="entry name" value="CATHELICIDINS_2"/>
    <property type="match status" value="1"/>
</dbReference>
<comment type="caution">
    <text evidence="8">The sequence shown here is derived from an EMBL/GenBank/DDBJ whole genome shotgun (WGS) entry which is preliminary data.</text>
</comment>
<dbReference type="Proteomes" id="UP001046870">
    <property type="component" value="Chromosome 24"/>
</dbReference>
<evidence type="ECO:0000256" key="7">
    <source>
        <dbReference type="SAM" id="SignalP"/>
    </source>
</evidence>
<gene>
    <name evidence="8" type="ORF">MATL_G00254980</name>
</gene>
<dbReference type="SUPFAM" id="SSF54403">
    <property type="entry name" value="Cystatin/monellin"/>
    <property type="match status" value="1"/>
</dbReference>
<dbReference type="AlphaFoldDB" id="A0A9D3P9X7"/>
<comment type="similarity">
    <text evidence="2">Belongs to the cathelicidin family.</text>
</comment>
<dbReference type="OrthoDB" id="8740019at2759"/>
<dbReference type="PANTHER" id="PTHR10206:SF0">
    <property type="entry name" value="CATHELICIDIN B1-RELATED"/>
    <property type="match status" value="1"/>
</dbReference>
<feature type="chain" id="PRO_5038647108" evidence="7">
    <location>
        <begin position="23"/>
        <end position="151"/>
    </location>
</feature>
<keyword evidence="5" id="KW-0044">Antibiotic</keyword>
<dbReference type="GO" id="GO:0005615">
    <property type="term" value="C:extracellular space"/>
    <property type="evidence" value="ECO:0007669"/>
    <property type="project" value="TreeGrafter"/>
</dbReference>
<dbReference type="Gene3D" id="3.10.450.10">
    <property type="match status" value="1"/>
</dbReference>
<evidence type="ECO:0000256" key="5">
    <source>
        <dbReference type="ARBA" id="ARBA00023022"/>
    </source>
</evidence>
<evidence type="ECO:0000313" key="9">
    <source>
        <dbReference type="Proteomes" id="UP001046870"/>
    </source>
</evidence>
<keyword evidence="7" id="KW-0732">Signal</keyword>
<organism evidence="8 9">
    <name type="scientific">Megalops atlanticus</name>
    <name type="common">Tarpon</name>
    <name type="synonym">Clupea gigantea</name>
    <dbReference type="NCBI Taxonomy" id="7932"/>
    <lineage>
        <taxon>Eukaryota</taxon>
        <taxon>Metazoa</taxon>
        <taxon>Chordata</taxon>
        <taxon>Craniata</taxon>
        <taxon>Vertebrata</taxon>
        <taxon>Euteleostomi</taxon>
        <taxon>Actinopterygii</taxon>
        <taxon>Neopterygii</taxon>
        <taxon>Teleostei</taxon>
        <taxon>Elopiformes</taxon>
        <taxon>Megalopidae</taxon>
        <taxon>Megalops</taxon>
    </lineage>
</organism>
<dbReference type="GO" id="GO:0042742">
    <property type="term" value="P:defense response to bacterium"/>
    <property type="evidence" value="ECO:0007669"/>
    <property type="project" value="UniProtKB-KW"/>
</dbReference>
<evidence type="ECO:0000256" key="4">
    <source>
        <dbReference type="ARBA" id="ARBA00022529"/>
    </source>
</evidence>
<name>A0A9D3P9X7_MEGAT</name>
<evidence type="ECO:0000256" key="6">
    <source>
        <dbReference type="ARBA" id="ARBA00023157"/>
    </source>
</evidence>
<dbReference type="PANTHER" id="PTHR10206">
    <property type="entry name" value="CATHELICIDIN"/>
    <property type="match status" value="1"/>
</dbReference>
<evidence type="ECO:0000256" key="1">
    <source>
        <dbReference type="ARBA" id="ARBA00004613"/>
    </source>
</evidence>
<accession>A0A9D3P9X7</accession>
<feature type="signal peptide" evidence="7">
    <location>
        <begin position="1"/>
        <end position="22"/>
    </location>
</feature>